<dbReference type="EMBL" id="CP012159">
    <property type="protein sequence ID" value="AKT37764.1"/>
    <property type="molecule type" value="Genomic_DNA"/>
</dbReference>
<dbReference type="InterPro" id="IPR024038">
    <property type="entry name" value="MYXO-CTERM"/>
</dbReference>
<dbReference type="STRING" id="52.CMC5_019060"/>
<dbReference type="NCBIfam" id="TIGR03901">
    <property type="entry name" value="MYXO-CTERM"/>
    <property type="match status" value="1"/>
</dbReference>
<keyword evidence="4" id="KW-1185">Reference proteome</keyword>
<feature type="compositionally biased region" description="Polar residues" evidence="1">
    <location>
        <begin position="183"/>
        <end position="194"/>
    </location>
</feature>
<feature type="compositionally biased region" description="Gly residues" evidence="1">
    <location>
        <begin position="538"/>
        <end position="555"/>
    </location>
</feature>
<protein>
    <submittedName>
        <fullName evidence="3">Uncharacterized protein</fullName>
    </submittedName>
</protein>
<keyword evidence="2" id="KW-0732">Signal</keyword>
<evidence type="ECO:0000313" key="4">
    <source>
        <dbReference type="Proteomes" id="UP000067626"/>
    </source>
</evidence>
<dbReference type="Gene3D" id="1.10.1130.10">
    <property type="entry name" value="Flavocytochrome C3, Chain A"/>
    <property type="match status" value="1"/>
</dbReference>
<feature type="chain" id="PRO_5005459144" evidence="2">
    <location>
        <begin position="22"/>
        <end position="604"/>
    </location>
</feature>
<dbReference type="InterPro" id="IPR036280">
    <property type="entry name" value="Multihaem_cyt_sf"/>
</dbReference>
<dbReference type="KEGG" id="ccro:CMC5_019060"/>
<evidence type="ECO:0000256" key="2">
    <source>
        <dbReference type="SAM" id="SignalP"/>
    </source>
</evidence>
<dbReference type="SUPFAM" id="SSF48695">
    <property type="entry name" value="Multiheme cytochromes"/>
    <property type="match status" value="1"/>
</dbReference>
<name>A0A0K1EA84_CHOCO</name>
<dbReference type="RefSeq" id="WP_245678376.1">
    <property type="nucleotide sequence ID" value="NZ_CP012159.1"/>
</dbReference>
<reference evidence="3 4" key="1">
    <citation type="submission" date="2015-07" db="EMBL/GenBank/DDBJ databases">
        <title>Genome analysis of myxobacterium Chondromyces crocatus Cm c5 reveals a high potential for natural compound synthesis and the genetic basis for the loss of fruiting body formation.</title>
        <authorList>
            <person name="Zaburannyi N."/>
            <person name="Bunk B."/>
            <person name="Maier J."/>
            <person name="Overmann J."/>
            <person name="Mueller R."/>
        </authorList>
    </citation>
    <scope>NUCLEOTIDE SEQUENCE [LARGE SCALE GENOMIC DNA]</scope>
    <source>
        <strain evidence="3 4">Cm c5</strain>
    </source>
</reference>
<feature type="signal peptide" evidence="2">
    <location>
        <begin position="1"/>
        <end position="21"/>
    </location>
</feature>
<evidence type="ECO:0000256" key="1">
    <source>
        <dbReference type="SAM" id="MobiDB-lite"/>
    </source>
</evidence>
<organism evidence="3 4">
    <name type="scientific">Chondromyces crocatus</name>
    <dbReference type="NCBI Taxonomy" id="52"/>
    <lineage>
        <taxon>Bacteria</taxon>
        <taxon>Pseudomonadati</taxon>
        <taxon>Myxococcota</taxon>
        <taxon>Polyangia</taxon>
        <taxon>Polyangiales</taxon>
        <taxon>Polyangiaceae</taxon>
        <taxon>Chondromyces</taxon>
    </lineage>
</organism>
<sequence>MHANRASFGILLALTSLSGSAAAGLADLQGTNPGDLPNGGYFSPAERCATCHKTSGNQPPQWREHMPVDTWAGTMMGNAARDPVFFAALTVANQDFPGMGTFCIRCHSPTAFVRGHATPPDGSGFDPIPAEGLIDTQGVGCDTCHRATTLADPQDPNFPYYLGNAQLLYEDDPSGTKRGPYADSSSPNHGSMQEPNLADSRFCGQCHQVTNPEIMLRDAQGVPTAIEFPLDTTYEEWAASDYANDAQQTSCIDCHMKRASGNLPVVNIFDPILRTDPRDHVIVGGNHWGIQAVMAAPANAEHVASNQQAFQLALTKTLESLQSAAAVTLVDAPAELSPGQPFTVRVRVENLTGHKFPTGYAESRRAWVAVALVDASGAERTLVGGYDEATGEIVEDPPTHVYKAVHGKWNAALEVGEAEEHLALHDMIISDTRIPPKGFVASETTLPTSEIDFSDGNGGYRHFDEVAFTLTAPADAAGMQTLSARVYYQSMTRHYIEFLRDQNVTDDRGMELEDIYRATGEAPPILVARAESPVDLGGSSGPGGGGAGGTGGEAGSGDTPVPPGSGDEGGCGCRAAGAEDAGPWAAATLTGLALLAASRRRRRH</sequence>
<proteinExistence type="predicted"/>
<feature type="region of interest" description="Disordered" evidence="1">
    <location>
        <begin position="532"/>
        <end position="577"/>
    </location>
</feature>
<accession>A0A0K1EA84</accession>
<gene>
    <name evidence="3" type="ORF">CMC5_019060</name>
</gene>
<evidence type="ECO:0000313" key="3">
    <source>
        <dbReference type="EMBL" id="AKT37764.1"/>
    </source>
</evidence>
<feature type="region of interest" description="Disordered" evidence="1">
    <location>
        <begin position="172"/>
        <end position="197"/>
    </location>
</feature>
<dbReference type="AlphaFoldDB" id="A0A0K1EA84"/>
<dbReference type="Proteomes" id="UP000067626">
    <property type="component" value="Chromosome"/>
</dbReference>